<dbReference type="InterPro" id="IPR011990">
    <property type="entry name" value="TPR-like_helical_dom_sf"/>
</dbReference>
<evidence type="ECO:0000259" key="1">
    <source>
        <dbReference type="Pfam" id="PF12770"/>
    </source>
</evidence>
<keyword evidence="3" id="KW-1185">Reference proteome</keyword>
<dbReference type="RefSeq" id="WP_236650157.1">
    <property type="nucleotide sequence ID" value="NZ_BAAABQ010000097.1"/>
</dbReference>
<evidence type="ECO:0000313" key="2">
    <source>
        <dbReference type="EMBL" id="MBA8931096.1"/>
    </source>
</evidence>
<name>A0ABR6BW07_9PSEU</name>
<feature type="domain" description="CHAT" evidence="1">
    <location>
        <begin position="638"/>
        <end position="867"/>
    </location>
</feature>
<sequence length="884" mass="94796">MPSPPTAVLARPRAGEPDRAAVLSGAERLWSVGYRLALGQSFGNSAKGFRKALRLLDQLEVDPADVEHLALRVQVLTSLAYSDSELHSVQEGMKSLDLAAELITVMPAGADRMAAEARVQRQRGSILQRAGWLRESIGVLDSAVVATERAMALGAGAEMGLVNALTARALVHINLGTPHTAADDLRRCMWIGHAYDSPITRAITSNNLGELHYKAGDIPTSLRYYEDAERLFRKVAPSALSKLQVDRAEVLLFAGLGEEAARMLDEVLPDLQAQGSMRDLAEAETRRAAAALLESDPRLAGRFAAAARRRYLRQAKPALAALATLTALRAETAEVLAGQRPARKSLIDRALALSTELHELGLVDESAVARLLAVRVEVRRGNRDRAGQLLAALRPPGRFTSIDNRMLRRLCRAELAESTGDRRAALSQARSGFTELGKIRDRMGGLDLVCGTAVHGRELGELAVRLVLDGRRGSADARRLFSWLERTRAQVYRYEPQPTVEDPELAERVVELRSLTRAMQQAKVEGRKVRDLAARHSALQQEAARLGWQSKVWGTPRPVASMDEVAQRLDDRALVTFAASGDAMVAVVLVAGRPRLVRLGSVAGARQAARELHADLDALAPDHLPRALVEVVSASARRRAQLLDDQLMRPLAEVIGDRELVVVPTGPLYPVAWGALPSLCGRPVVVAPSATAWLAASSTPQAQAGPVGRSVLVGGPDLPAAVGEVAQLTQYRPGAQVIDGDRATVETVLKALDGAQMAHVAAHGAHEPGNALFSRLELVDGALFAHETARLQRPPEQVVLAACELALSRIRPGDEALGFAGALLAAGVRTVTAAVTRVGDHTAAESMAFYHRRVSEGARPAVALADATAVDPLRRPFMCLGASN</sequence>
<reference evidence="2 3" key="1">
    <citation type="submission" date="2020-08" db="EMBL/GenBank/DDBJ databases">
        <title>Genomic Encyclopedia of Archaeal and Bacterial Type Strains, Phase II (KMG-II): from individual species to whole genera.</title>
        <authorList>
            <person name="Goeker M."/>
        </authorList>
    </citation>
    <scope>NUCLEOTIDE SEQUENCE [LARGE SCALE GENOMIC DNA]</scope>
    <source>
        <strain evidence="2 3">DSM 43850</strain>
    </source>
</reference>
<gene>
    <name evidence="2" type="ORF">BC739_008343</name>
</gene>
<dbReference type="EMBL" id="JACJID010000008">
    <property type="protein sequence ID" value="MBA8931096.1"/>
    <property type="molecule type" value="Genomic_DNA"/>
</dbReference>
<evidence type="ECO:0000313" key="3">
    <source>
        <dbReference type="Proteomes" id="UP000517916"/>
    </source>
</evidence>
<accession>A0ABR6BW07</accession>
<dbReference type="Pfam" id="PF12770">
    <property type="entry name" value="CHAT"/>
    <property type="match status" value="1"/>
</dbReference>
<organism evidence="2 3">
    <name type="scientific">Kutzneria viridogrisea</name>
    <dbReference type="NCBI Taxonomy" id="47990"/>
    <lineage>
        <taxon>Bacteria</taxon>
        <taxon>Bacillati</taxon>
        <taxon>Actinomycetota</taxon>
        <taxon>Actinomycetes</taxon>
        <taxon>Pseudonocardiales</taxon>
        <taxon>Pseudonocardiaceae</taxon>
        <taxon>Kutzneria</taxon>
    </lineage>
</organism>
<dbReference type="InterPro" id="IPR024983">
    <property type="entry name" value="CHAT_dom"/>
</dbReference>
<dbReference type="Proteomes" id="UP000517916">
    <property type="component" value="Unassembled WGS sequence"/>
</dbReference>
<protein>
    <submittedName>
        <fullName evidence="2">CHAT domain-containing protein/tetratricopeptide (TPR) repeat protein</fullName>
    </submittedName>
</protein>
<dbReference type="Gene3D" id="1.25.40.10">
    <property type="entry name" value="Tetratricopeptide repeat domain"/>
    <property type="match status" value="1"/>
</dbReference>
<proteinExistence type="predicted"/>
<comment type="caution">
    <text evidence="2">The sequence shown here is derived from an EMBL/GenBank/DDBJ whole genome shotgun (WGS) entry which is preliminary data.</text>
</comment>
<dbReference type="SUPFAM" id="SSF48452">
    <property type="entry name" value="TPR-like"/>
    <property type="match status" value="1"/>
</dbReference>